<dbReference type="InterPro" id="IPR001173">
    <property type="entry name" value="Glyco_trans_2-like"/>
</dbReference>
<evidence type="ECO:0000259" key="5">
    <source>
        <dbReference type="Pfam" id="PF00535"/>
    </source>
</evidence>
<reference evidence="7" key="1">
    <citation type="submission" date="2019-01" db="EMBL/GenBank/DDBJ databases">
        <title>Sphingorhabdus lacus sp.nov., isolated from an oligotrophic freshwater lake.</title>
        <authorList>
            <person name="Park M."/>
        </authorList>
    </citation>
    <scope>NUCLEOTIDE SEQUENCE [LARGE SCALE GENOMIC DNA]</scope>
    <source>
        <strain evidence="7">IMCC1753</strain>
    </source>
</reference>
<evidence type="ECO:0000256" key="4">
    <source>
        <dbReference type="SAM" id="Phobius"/>
    </source>
</evidence>
<gene>
    <name evidence="6" type="ORF">EUU25_16250</name>
</gene>
<keyword evidence="2" id="KW-0328">Glycosyltransferase</keyword>
<dbReference type="KEGG" id="slaa:EUU25_16250"/>
<dbReference type="Proteomes" id="UP000428803">
    <property type="component" value="Chromosome"/>
</dbReference>
<sequence>MHMTNNLVILSTWLLITPLSIALAIFTIETLLGLSAPKPFPIAGNVEKTVILMPAHNEALTIGNALEKLKPILSKDIRLLVVADNCSDRTSEIVESFGFEVIDRTDPNCRGKGYALAFGRDKLKKNPPDCVIIIDADCITDEQSIRDLSRYCVKATRPVQARYTLNSSLYSSPMVQISNFAFWVKNVLRQRGSQRLGGAALLTGTGMAFPWQLFKDLPLATSNIVEDLGLAVYLTGSGTAPIYLEQAFVTSIPASEGATLDQRARWEHGFIATAREFGIDSLWKGASSLNWKHFLLGLHLMVPPVALLFGITLLTLVYAALAAFATGELIPLTVLLFAFCLAMLAIILAWIFGGHRWLEASTLLKLPVYLLWKLPIYLKLVRGITPGWNRTER</sequence>
<dbReference type="PANTHER" id="PTHR43630:SF1">
    <property type="entry name" value="POLY-BETA-1,6-N-ACETYL-D-GLUCOSAMINE SYNTHASE"/>
    <property type="match status" value="1"/>
</dbReference>
<name>A0A6I6L6X3_9SPHN</name>
<dbReference type="InterPro" id="IPR029044">
    <property type="entry name" value="Nucleotide-diphossugar_trans"/>
</dbReference>
<evidence type="ECO:0000256" key="1">
    <source>
        <dbReference type="ARBA" id="ARBA00006739"/>
    </source>
</evidence>
<keyword evidence="3 6" id="KW-0808">Transferase</keyword>
<comment type="similarity">
    <text evidence="1">Belongs to the glycosyltransferase 2 family.</text>
</comment>
<keyword evidence="7" id="KW-1185">Reference proteome</keyword>
<keyword evidence="4" id="KW-1133">Transmembrane helix</keyword>
<protein>
    <submittedName>
        <fullName evidence="6">Glycosyltransferase</fullName>
    </submittedName>
</protein>
<evidence type="ECO:0000313" key="6">
    <source>
        <dbReference type="EMBL" id="QGY82030.1"/>
    </source>
</evidence>
<keyword evidence="4" id="KW-0812">Transmembrane</keyword>
<dbReference type="EMBL" id="CP035733">
    <property type="protein sequence ID" value="QGY82030.1"/>
    <property type="molecule type" value="Genomic_DNA"/>
</dbReference>
<accession>A0A6I6L6X3</accession>
<dbReference type="CDD" id="cd06438">
    <property type="entry name" value="EpsO_like"/>
    <property type="match status" value="1"/>
</dbReference>
<dbReference type="PANTHER" id="PTHR43630">
    <property type="entry name" value="POLY-BETA-1,6-N-ACETYL-D-GLUCOSAMINE SYNTHASE"/>
    <property type="match status" value="1"/>
</dbReference>
<feature type="transmembrane region" description="Helical" evidence="4">
    <location>
        <begin position="305"/>
        <end position="325"/>
    </location>
</feature>
<proteinExistence type="inferred from homology"/>
<dbReference type="GO" id="GO:0016757">
    <property type="term" value="F:glycosyltransferase activity"/>
    <property type="evidence" value="ECO:0007669"/>
    <property type="project" value="UniProtKB-KW"/>
</dbReference>
<feature type="domain" description="Glycosyltransferase 2-like" evidence="5">
    <location>
        <begin position="51"/>
        <end position="154"/>
    </location>
</feature>
<dbReference type="Pfam" id="PF00535">
    <property type="entry name" value="Glycos_transf_2"/>
    <property type="match status" value="1"/>
</dbReference>
<dbReference type="SUPFAM" id="SSF53448">
    <property type="entry name" value="Nucleotide-diphospho-sugar transferases"/>
    <property type="match status" value="1"/>
</dbReference>
<evidence type="ECO:0000256" key="2">
    <source>
        <dbReference type="ARBA" id="ARBA00022676"/>
    </source>
</evidence>
<dbReference type="Gene3D" id="3.90.550.10">
    <property type="entry name" value="Spore Coat Polysaccharide Biosynthesis Protein SpsA, Chain A"/>
    <property type="match status" value="1"/>
</dbReference>
<dbReference type="AlphaFoldDB" id="A0A6I6L6X3"/>
<feature type="transmembrane region" description="Helical" evidence="4">
    <location>
        <begin position="332"/>
        <end position="353"/>
    </location>
</feature>
<evidence type="ECO:0000313" key="7">
    <source>
        <dbReference type="Proteomes" id="UP000428803"/>
    </source>
</evidence>
<organism evidence="6 7">
    <name type="scientific">Sphingorhabdus lacus</name>
    <dbReference type="NCBI Taxonomy" id="392610"/>
    <lineage>
        <taxon>Bacteria</taxon>
        <taxon>Pseudomonadati</taxon>
        <taxon>Pseudomonadota</taxon>
        <taxon>Alphaproteobacteria</taxon>
        <taxon>Sphingomonadales</taxon>
        <taxon>Sphingomonadaceae</taxon>
        <taxon>Sphingorhabdus</taxon>
    </lineage>
</organism>
<keyword evidence="4" id="KW-0472">Membrane</keyword>
<evidence type="ECO:0000256" key="3">
    <source>
        <dbReference type="ARBA" id="ARBA00022679"/>
    </source>
</evidence>